<evidence type="ECO:0000313" key="1">
    <source>
        <dbReference type="EMBL" id="CAA9545741.1"/>
    </source>
</evidence>
<dbReference type="EMBL" id="CADCWH010000077">
    <property type="protein sequence ID" value="CAA9545741.1"/>
    <property type="molecule type" value="Genomic_DNA"/>
</dbReference>
<protein>
    <submittedName>
        <fullName evidence="1">Uncharacterized protein</fullName>
    </submittedName>
</protein>
<name>A0A6J4UBU1_9BACT</name>
<dbReference type="AlphaFoldDB" id="A0A6J4UBU1"/>
<gene>
    <name evidence="1" type="ORF">AVDCRST_MAG70-492</name>
</gene>
<organism evidence="1">
    <name type="scientific">uncultured Thermomicrobiales bacterium</name>
    <dbReference type="NCBI Taxonomy" id="1645740"/>
    <lineage>
        <taxon>Bacteria</taxon>
        <taxon>Pseudomonadati</taxon>
        <taxon>Thermomicrobiota</taxon>
        <taxon>Thermomicrobia</taxon>
        <taxon>Thermomicrobiales</taxon>
        <taxon>environmental samples</taxon>
    </lineage>
</organism>
<reference evidence="1" key="1">
    <citation type="submission" date="2020-02" db="EMBL/GenBank/DDBJ databases">
        <authorList>
            <person name="Meier V. D."/>
        </authorList>
    </citation>
    <scope>NUCLEOTIDE SEQUENCE</scope>
    <source>
        <strain evidence="1">AVDCRST_MAG70</strain>
    </source>
</reference>
<proteinExistence type="predicted"/>
<sequence>MPPAPEVEGHTLPTERSVIHIVGNDLDIPCPTASSHIRWSAGAWLAPECRIGWSQERQNDR</sequence>
<accession>A0A6J4UBU1</accession>